<feature type="transmembrane region" description="Helical" evidence="1">
    <location>
        <begin position="131"/>
        <end position="150"/>
    </location>
</feature>
<evidence type="ECO:0008006" key="4">
    <source>
        <dbReference type="Google" id="ProtNLM"/>
    </source>
</evidence>
<evidence type="ECO:0000256" key="1">
    <source>
        <dbReference type="SAM" id="Phobius"/>
    </source>
</evidence>
<evidence type="ECO:0000313" key="3">
    <source>
        <dbReference type="Proteomes" id="UP000276634"/>
    </source>
</evidence>
<dbReference type="RefSeq" id="WP_123401917.1">
    <property type="nucleotide sequence ID" value="NZ_RJVI01000003.1"/>
</dbReference>
<feature type="transmembrane region" description="Helical" evidence="1">
    <location>
        <begin position="12"/>
        <end position="32"/>
    </location>
</feature>
<proteinExistence type="predicted"/>
<keyword evidence="1" id="KW-1133">Transmembrane helix</keyword>
<accession>A0A3N1XS84</accession>
<feature type="transmembrane region" description="Helical" evidence="1">
    <location>
        <begin position="84"/>
        <end position="105"/>
    </location>
</feature>
<protein>
    <recommendedName>
        <fullName evidence="4">Copper resistance protein D</fullName>
    </recommendedName>
</protein>
<organism evidence="2 3">
    <name type="scientific">Inmirania thermothiophila</name>
    <dbReference type="NCBI Taxonomy" id="1750597"/>
    <lineage>
        <taxon>Bacteria</taxon>
        <taxon>Pseudomonadati</taxon>
        <taxon>Pseudomonadota</taxon>
        <taxon>Gammaproteobacteria</taxon>
        <taxon>Chromatiales</taxon>
        <taxon>Ectothiorhodospiraceae</taxon>
        <taxon>Inmirania</taxon>
    </lineage>
</organism>
<keyword evidence="1" id="KW-0472">Membrane</keyword>
<comment type="caution">
    <text evidence="2">The sequence shown here is derived from an EMBL/GenBank/DDBJ whole genome shotgun (WGS) entry which is preliminary data.</text>
</comment>
<reference evidence="2 3" key="1">
    <citation type="submission" date="2018-11" db="EMBL/GenBank/DDBJ databases">
        <title>Genomic Encyclopedia of Type Strains, Phase IV (KMG-IV): sequencing the most valuable type-strain genomes for metagenomic binning, comparative biology and taxonomic classification.</title>
        <authorList>
            <person name="Goeker M."/>
        </authorList>
    </citation>
    <scope>NUCLEOTIDE SEQUENCE [LARGE SCALE GENOMIC DNA]</scope>
    <source>
        <strain evidence="2 3">DSM 100275</strain>
    </source>
</reference>
<dbReference type="AlphaFoldDB" id="A0A3N1XS84"/>
<dbReference type="EMBL" id="RJVI01000003">
    <property type="protein sequence ID" value="ROR29496.1"/>
    <property type="molecule type" value="Genomic_DNA"/>
</dbReference>
<name>A0A3N1XS84_9GAMM</name>
<keyword evidence="1" id="KW-0812">Transmembrane</keyword>
<dbReference type="Proteomes" id="UP000276634">
    <property type="component" value="Unassembled WGS sequence"/>
</dbReference>
<sequence>MDLVIARLVHVLAVVLWIGGVGLVALVLLPQLRAEPDAAAAFARFRDVVRRFAAIARWLVALAGIAGLHMLARLDAWGRFAVPRFWWMHAMVALWTVFFLVLFVAQPLAERRDPAPDDPARALRLAQRAHWVLLAASLVTVAAAVAGAHGGL</sequence>
<gene>
    <name evidence="2" type="ORF">EDC57_2166</name>
</gene>
<keyword evidence="3" id="KW-1185">Reference proteome</keyword>
<evidence type="ECO:0000313" key="2">
    <source>
        <dbReference type="EMBL" id="ROR29496.1"/>
    </source>
</evidence>
<dbReference type="OrthoDB" id="8419862at2"/>
<feature type="transmembrane region" description="Helical" evidence="1">
    <location>
        <begin position="52"/>
        <end position="72"/>
    </location>
</feature>